<dbReference type="GO" id="GO:0042781">
    <property type="term" value="F:3'-tRNA processing endoribonuclease activity"/>
    <property type="evidence" value="ECO:0007669"/>
    <property type="project" value="TreeGrafter"/>
</dbReference>
<dbReference type="PANTHER" id="PTHR46018:SF7">
    <property type="entry name" value="RIBONUCLEASE Z"/>
    <property type="match status" value="1"/>
</dbReference>
<protein>
    <submittedName>
        <fullName evidence="3">MBL fold metallo-hydrolase</fullName>
    </submittedName>
</protein>
<dbReference type="SMART" id="SM00849">
    <property type="entry name" value="Lactamase_B"/>
    <property type="match status" value="1"/>
</dbReference>
<keyword evidence="4" id="KW-1185">Reference proteome</keyword>
<keyword evidence="3" id="KW-0378">Hydrolase</keyword>
<evidence type="ECO:0000256" key="1">
    <source>
        <dbReference type="ARBA" id="ARBA00022833"/>
    </source>
</evidence>
<gene>
    <name evidence="3" type="ORF">FKZ59_03840</name>
</gene>
<reference evidence="3 4" key="1">
    <citation type="submission" date="2019-06" db="EMBL/GenBank/DDBJ databases">
        <title>Genome sequence of Ureibacillus terrenus.</title>
        <authorList>
            <person name="Maclea K.S."/>
            <person name="Simoes M."/>
        </authorList>
    </citation>
    <scope>NUCLEOTIDE SEQUENCE [LARGE SCALE GENOMIC DNA]</scope>
    <source>
        <strain evidence="3 4">ATCC BAA-384</strain>
    </source>
</reference>
<feature type="domain" description="Metallo-beta-lactamase" evidence="2">
    <location>
        <begin position="17"/>
        <end position="219"/>
    </location>
</feature>
<dbReference type="Gene3D" id="3.60.15.10">
    <property type="entry name" value="Ribonuclease Z/Hydroxyacylglutathione hydrolase-like"/>
    <property type="match status" value="1"/>
</dbReference>
<evidence type="ECO:0000313" key="3">
    <source>
        <dbReference type="EMBL" id="TQE91859.1"/>
    </source>
</evidence>
<accession>A0A540V534</accession>
<dbReference type="PANTHER" id="PTHR46018">
    <property type="entry name" value="ZINC PHOSPHODIESTERASE ELAC PROTEIN 1"/>
    <property type="match status" value="1"/>
</dbReference>
<dbReference type="RefSeq" id="WP_141601418.1">
    <property type="nucleotide sequence ID" value="NZ_JARMSB010000043.1"/>
</dbReference>
<proteinExistence type="predicted"/>
<name>A0A540V534_9BACL</name>
<dbReference type="InterPro" id="IPR036866">
    <property type="entry name" value="RibonucZ/Hydroxyglut_hydro"/>
</dbReference>
<dbReference type="OrthoDB" id="9794898at2"/>
<sequence length="251" mass="28840">MIVYPLGVGSAFTQRYYHNNFLVELNDQKLLIDAGTTLRYSLKSAGFTESSIHYVIITHFHFDHVGGLEELLLKRYWSRHPAKEKIQIITHEKQRNMLENILMPGLNNQNLTLRDYAGLITVEDEQPVPIGPFRIQMIETTHLHAIGMQSFALKIFDQNTGCNFLFTSDIKNLKGSNLLDYIDEKTEFIFQDVSFAENAAHATIHQIMDYYPKSLHPKLMGMHYDDEIDADSVTAIRLVKQGVPLQICMHD</sequence>
<dbReference type="InterPro" id="IPR001279">
    <property type="entry name" value="Metallo-B-lactamas"/>
</dbReference>
<dbReference type="Proteomes" id="UP000315753">
    <property type="component" value="Unassembled WGS sequence"/>
</dbReference>
<dbReference type="AlphaFoldDB" id="A0A540V534"/>
<dbReference type="SUPFAM" id="SSF56281">
    <property type="entry name" value="Metallo-hydrolase/oxidoreductase"/>
    <property type="match status" value="1"/>
</dbReference>
<comment type="caution">
    <text evidence="3">The sequence shown here is derived from an EMBL/GenBank/DDBJ whole genome shotgun (WGS) entry which is preliminary data.</text>
</comment>
<evidence type="ECO:0000313" key="4">
    <source>
        <dbReference type="Proteomes" id="UP000315753"/>
    </source>
</evidence>
<dbReference type="GO" id="GO:0046872">
    <property type="term" value="F:metal ion binding"/>
    <property type="evidence" value="ECO:0007669"/>
    <property type="project" value="UniProtKB-KW"/>
</dbReference>
<organism evidence="3 4">
    <name type="scientific">Ureibacillus terrenus</name>
    <dbReference type="NCBI Taxonomy" id="118246"/>
    <lineage>
        <taxon>Bacteria</taxon>
        <taxon>Bacillati</taxon>
        <taxon>Bacillota</taxon>
        <taxon>Bacilli</taxon>
        <taxon>Bacillales</taxon>
        <taxon>Caryophanaceae</taxon>
        <taxon>Ureibacillus</taxon>
    </lineage>
</organism>
<keyword evidence="1" id="KW-0862">Zinc</keyword>
<dbReference type="Pfam" id="PF23023">
    <property type="entry name" value="Anti-Pycsar_Apyc1"/>
    <property type="match status" value="1"/>
</dbReference>
<evidence type="ECO:0000259" key="2">
    <source>
        <dbReference type="SMART" id="SM00849"/>
    </source>
</evidence>
<dbReference type="EMBL" id="VIGD01000003">
    <property type="protein sequence ID" value="TQE91859.1"/>
    <property type="molecule type" value="Genomic_DNA"/>
</dbReference>